<reference evidence="2 3" key="1">
    <citation type="submission" date="2018-05" db="EMBL/GenBank/DDBJ databases">
        <title>Genomic Encyclopedia of Type Strains, Phase IV (KMG-IV): sequencing the most valuable type-strain genomes for metagenomic binning, comparative biology and taxonomic classification.</title>
        <authorList>
            <person name="Goeker M."/>
        </authorList>
    </citation>
    <scope>NUCLEOTIDE SEQUENCE [LARGE SCALE GENOMIC DNA]</scope>
    <source>
        <strain evidence="2 3">DSM 100333</strain>
    </source>
</reference>
<dbReference type="PANTHER" id="PTHR43179:SF7">
    <property type="entry name" value="RHAMNOSYLTRANSFERASE WBBL"/>
    <property type="match status" value="1"/>
</dbReference>
<dbReference type="AlphaFoldDB" id="A0A2U0UNV8"/>
<dbReference type="PANTHER" id="PTHR43179">
    <property type="entry name" value="RHAMNOSYLTRANSFERASE WBBL"/>
    <property type="match status" value="1"/>
</dbReference>
<dbReference type="InterPro" id="IPR029044">
    <property type="entry name" value="Nucleotide-diphossugar_trans"/>
</dbReference>
<dbReference type="SUPFAM" id="SSF53448">
    <property type="entry name" value="Nucleotide-diphospho-sugar transferases"/>
    <property type="match status" value="1"/>
</dbReference>
<evidence type="ECO:0000313" key="2">
    <source>
        <dbReference type="EMBL" id="PVX59324.1"/>
    </source>
</evidence>
<dbReference type="GO" id="GO:0016740">
    <property type="term" value="F:transferase activity"/>
    <property type="evidence" value="ECO:0007669"/>
    <property type="project" value="UniProtKB-KW"/>
</dbReference>
<dbReference type="EMBL" id="QENY01000001">
    <property type="protein sequence ID" value="PVX59324.1"/>
    <property type="molecule type" value="Genomic_DNA"/>
</dbReference>
<dbReference type="OrthoDB" id="9771846at2"/>
<sequence length="390" mass="45459">MKLSIIIVSYKVKYYLEQCLLSVRRAVEGIDAEVIVIDNHSEDGTVDYISTHFPEIRVIASTNNLGFSKANNKAIRQSKGDYVLLLNPDTVVGEDVLRRCIQFMDEHERAGGLGVRMLQANGSDARESRRGLPTPMTSFYKMTGLCNWFPQNKVFGKYYMGYLSWDVAAKIEVISGAFCMLRRQTLNEVGLLDEDFFMYGEDIDLSFRILKGEWENWYLPLKILHYKGESTQKTHFRYVHVFYQAMLIFLRKHYGNQSFLLNIPIRLGIFLKAMLALIGMSIEQIRYNLGFVRNKRIDNVLYLCDVRTENKQKCNTLLENHGLRAIFINNSEEKEISTSETERIYKVYDITKYTFKEIFDQMSNETDCRLYMAFYNPNNMSIITDTDIIR</sequence>
<dbReference type="RefSeq" id="WP_116615491.1">
    <property type="nucleotide sequence ID" value="NZ_QENY01000001.1"/>
</dbReference>
<protein>
    <submittedName>
        <fullName evidence="2">GT2 family glycosyltransferase</fullName>
    </submittedName>
</protein>
<keyword evidence="2" id="KW-0808">Transferase</keyword>
<dbReference type="InterPro" id="IPR001173">
    <property type="entry name" value="Glyco_trans_2-like"/>
</dbReference>
<dbReference type="Gene3D" id="3.90.550.10">
    <property type="entry name" value="Spore Coat Polysaccharide Biosynthesis Protein SpsA, Chain A"/>
    <property type="match status" value="1"/>
</dbReference>
<accession>A0A2U0UNV8</accession>
<dbReference type="CDD" id="cd04186">
    <property type="entry name" value="GT_2_like_c"/>
    <property type="match status" value="1"/>
</dbReference>
<feature type="domain" description="Glycosyltransferase 2-like" evidence="1">
    <location>
        <begin position="4"/>
        <end position="143"/>
    </location>
</feature>
<evidence type="ECO:0000313" key="3">
    <source>
        <dbReference type="Proteomes" id="UP000245870"/>
    </source>
</evidence>
<gene>
    <name evidence="2" type="ORF">C7379_10194</name>
</gene>
<dbReference type="Proteomes" id="UP000245870">
    <property type="component" value="Unassembled WGS sequence"/>
</dbReference>
<evidence type="ECO:0000259" key="1">
    <source>
        <dbReference type="Pfam" id="PF00535"/>
    </source>
</evidence>
<name>A0A2U0UNV8_9BACT</name>
<keyword evidence="3" id="KW-1185">Reference proteome</keyword>
<comment type="caution">
    <text evidence="2">The sequence shown here is derived from an EMBL/GenBank/DDBJ whole genome shotgun (WGS) entry which is preliminary data.</text>
</comment>
<proteinExistence type="predicted"/>
<dbReference type="Pfam" id="PF00535">
    <property type="entry name" value="Glycos_transf_2"/>
    <property type="match status" value="1"/>
</dbReference>
<organism evidence="2 3">
    <name type="scientific">Hallella colorans</name>
    <dbReference type="NCBI Taxonomy" id="1703337"/>
    <lineage>
        <taxon>Bacteria</taxon>
        <taxon>Pseudomonadati</taxon>
        <taxon>Bacteroidota</taxon>
        <taxon>Bacteroidia</taxon>
        <taxon>Bacteroidales</taxon>
        <taxon>Prevotellaceae</taxon>
        <taxon>Hallella</taxon>
    </lineage>
</organism>